<sequence>MATKMNTPQKVNSCLQYIDDRLETTSEQTIQIAEMIIEDIKNLTQAYPEAIRNNELRTHAEKVRDTQMKWVNQLHEIILEQTDRDLNGQVIQALQNFMNTLNKKQLKHLDFDLPAAVHKEKSESEHEYLSKDEIEVLMDSHLKSGHTSSTHH</sequence>
<organism evidence="1 2">
    <name type="scientific">Hydrogenovibrio crunogenus</name>
    <dbReference type="NCBI Taxonomy" id="39765"/>
    <lineage>
        <taxon>Bacteria</taxon>
        <taxon>Pseudomonadati</taxon>
        <taxon>Pseudomonadota</taxon>
        <taxon>Gammaproteobacteria</taxon>
        <taxon>Thiotrichales</taxon>
        <taxon>Piscirickettsiaceae</taxon>
        <taxon>Hydrogenovibrio</taxon>
    </lineage>
</organism>
<name>A0A4P7NZS1_9GAMM</name>
<evidence type="ECO:0000313" key="2">
    <source>
        <dbReference type="Proteomes" id="UP000296201"/>
    </source>
</evidence>
<accession>A0A4P7NZS1</accession>
<dbReference type="Proteomes" id="UP000296201">
    <property type="component" value="Chromosome"/>
</dbReference>
<reference evidence="1 2" key="1">
    <citation type="submission" date="2018-08" db="EMBL/GenBank/DDBJ databases">
        <title>Horizontal acquisition of hydrogen conversion ability and other habitat adaptations in Hydrogenovibrio crunogenus strains.</title>
        <authorList>
            <person name="Gonnella G."/>
            <person name="Adam N."/>
            <person name="Perner M."/>
        </authorList>
    </citation>
    <scope>NUCLEOTIDE SEQUENCE [LARGE SCALE GENOMIC DNA]</scope>
    <source>
        <strain evidence="1 2">SP-41</strain>
    </source>
</reference>
<proteinExistence type="predicted"/>
<keyword evidence="2" id="KW-1185">Reference proteome</keyword>
<evidence type="ECO:0000313" key="1">
    <source>
        <dbReference type="EMBL" id="QBZ83361.1"/>
    </source>
</evidence>
<dbReference type="OrthoDB" id="5612470at2"/>
<dbReference type="AlphaFoldDB" id="A0A4P7NZS1"/>
<gene>
    <name evidence="1" type="ORF">GHNINEIG_01413</name>
</gene>
<protein>
    <submittedName>
        <fullName evidence="1">Uncharacterized protein</fullName>
    </submittedName>
</protein>
<dbReference type="RefSeq" id="WP_135795991.1">
    <property type="nucleotide sequence ID" value="NZ_CP032096.1"/>
</dbReference>
<dbReference type="SUPFAM" id="SSF75708">
    <property type="entry name" value="Chemotaxis phosphatase CheZ"/>
    <property type="match status" value="1"/>
</dbReference>
<dbReference type="EMBL" id="CP032096">
    <property type="protein sequence ID" value="QBZ83361.1"/>
    <property type="molecule type" value="Genomic_DNA"/>
</dbReference>